<keyword evidence="6" id="KW-1185">Reference proteome</keyword>
<dbReference type="PANTHER" id="PTHR37042">
    <property type="entry name" value="OUTER MEMBRANE PROTEIN RV1973"/>
    <property type="match status" value="1"/>
</dbReference>
<evidence type="ECO:0000256" key="2">
    <source>
        <dbReference type="ARBA" id="ARBA00023136"/>
    </source>
</evidence>
<feature type="compositionally biased region" description="Basic and acidic residues" evidence="3">
    <location>
        <begin position="1"/>
        <end position="13"/>
    </location>
</feature>
<proteinExistence type="predicted"/>
<comment type="caution">
    <text evidence="5">The sequence shown here is derived from an EMBL/GenBank/DDBJ whole genome shotgun (WGS) entry which is preliminary data.</text>
</comment>
<gene>
    <name evidence="5" type="ORF">GCM10009668_36640</name>
</gene>
<dbReference type="Proteomes" id="UP001501581">
    <property type="component" value="Unassembled WGS sequence"/>
</dbReference>
<comment type="subcellular location">
    <subcellularLocation>
        <location evidence="1">Membrane</location>
    </subcellularLocation>
</comment>
<evidence type="ECO:0008006" key="7">
    <source>
        <dbReference type="Google" id="ProtNLM"/>
    </source>
</evidence>
<feature type="transmembrane region" description="Helical" evidence="4">
    <location>
        <begin position="65"/>
        <end position="85"/>
    </location>
</feature>
<keyword evidence="4" id="KW-0812">Transmembrane</keyword>
<keyword evidence="2 4" id="KW-0472">Membrane</keyword>
<protein>
    <recommendedName>
        <fullName evidence="7">Mce-associated membrane protein</fullName>
    </recommendedName>
</protein>
<sequence length="227" mass="24414">MSRDMHQADRGVEMADAEPEVEESGDTAVTTEDAETTVDEKRVSAEAAASTETTDSESRSLLPGWVPWALLAAGLVVLVLGVQFWRSAEPDPDAARAERRDAVVVAATSNLETLQTMDYEKAEEHLAAWQEVSIGVLGDQFAELTAEDRQAIVDAQAKSTGRVLSLAVTELGERTATVIAAIETEVVTAADPDAEPVKKRNRFGADLVLVNGRWLVENLSQVGVNLK</sequence>
<evidence type="ECO:0000256" key="4">
    <source>
        <dbReference type="SAM" id="Phobius"/>
    </source>
</evidence>
<evidence type="ECO:0000313" key="6">
    <source>
        <dbReference type="Proteomes" id="UP001501581"/>
    </source>
</evidence>
<name>A0ABP4EMK8_9ACTN</name>
<keyword evidence="4" id="KW-1133">Transmembrane helix</keyword>
<feature type="region of interest" description="Disordered" evidence="3">
    <location>
        <begin position="1"/>
        <end position="59"/>
    </location>
</feature>
<accession>A0ABP4EMK8</accession>
<dbReference type="EMBL" id="BAAALG010000013">
    <property type="protein sequence ID" value="GAA1111842.1"/>
    <property type="molecule type" value="Genomic_DNA"/>
</dbReference>
<evidence type="ECO:0000313" key="5">
    <source>
        <dbReference type="EMBL" id="GAA1111842.1"/>
    </source>
</evidence>
<evidence type="ECO:0000256" key="1">
    <source>
        <dbReference type="ARBA" id="ARBA00004370"/>
    </source>
</evidence>
<evidence type="ECO:0000256" key="3">
    <source>
        <dbReference type="SAM" id="MobiDB-lite"/>
    </source>
</evidence>
<feature type="compositionally biased region" description="Acidic residues" evidence="3">
    <location>
        <begin position="15"/>
        <end position="25"/>
    </location>
</feature>
<dbReference type="PANTHER" id="PTHR37042:SF4">
    <property type="entry name" value="OUTER MEMBRANE PROTEIN RV1973"/>
    <property type="match status" value="1"/>
</dbReference>
<reference evidence="6" key="1">
    <citation type="journal article" date="2019" name="Int. J. Syst. Evol. Microbiol.">
        <title>The Global Catalogue of Microorganisms (GCM) 10K type strain sequencing project: providing services to taxonomists for standard genome sequencing and annotation.</title>
        <authorList>
            <consortium name="The Broad Institute Genomics Platform"/>
            <consortium name="The Broad Institute Genome Sequencing Center for Infectious Disease"/>
            <person name="Wu L."/>
            <person name="Ma J."/>
        </authorList>
    </citation>
    <scope>NUCLEOTIDE SEQUENCE [LARGE SCALE GENOMIC DNA]</scope>
    <source>
        <strain evidence="6">JCM 13008</strain>
    </source>
</reference>
<organism evidence="5 6">
    <name type="scientific">Nocardioides dubius</name>
    <dbReference type="NCBI Taxonomy" id="317019"/>
    <lineage>
        <taxon>Bacteria</taxon>
        <taxon>Bacillati</taxon>
        <taxon>Actinomycetota</taxon>
        <taxon>Actinomycetes</taxon>
        <taxon>Propionibacteriales</taxon>
        <taxon>Nocardioidaceae</taxon>
        <taxon>Nocardioides</taxon>
    </lineage>
</organism>